<evidence type="ECO:0000313" key="1">
    <source>
        <dbReference type="EMBL" id="KAG8540931.1"/>
    </source>
</evidence>
<protein>
    <submittedName>
        <fullName evidence="1">Uncharacterized protein</fullName>
    </submittedName>
</protein>
<dbReference type="EMBL" id="WNYA01008901">
    <property type="protein sequence ID" value="KAG8540931.1"/>
    <property type="molecule type" value="Genomic_DNA"/>
</dbReference>
<gene>
    <name evidence="1" type="ORF">GDO81_030028</name>
</gene>
<name>A0AAV6YVI7_ENGPU</name>
<keyword evidence="2" id="KW-1185">Reference proteome</keyword>
<organism evidence="1 2">
    <name type="scientific">Engystomops pustulosus</name>
    <name type="common">Tungara frog</name>
    <name type="synonym">Physalaemus pustulosus</name>
    <dbReference type="NCBI Taxonomy" id="76066"/>
    <lineage>
        <taxon>Eukaryota</taxon>
        <taxon>Metazoa</taxon>
        <taxon>Chordata</taxon>
        <taxon>Craniata</taxon>
        <taxon>Vertebrata</taxon>
        <taxon>Euteleostomi</taxon>
        <taxon>Amphibia</taxon>
        <taxon>Batrachia</taxon>
        <taxon>Anura</taxon>
        <taxon>Neobatrachia</taxon>
        <taxon>Hyloidea</taxon>
        <taxon>Leptodactylidae</taxon>
        <taxon>Leiuperinae</taxon>
        <taxon>Engystomops</taxon>
    </lineage>
</organism>
<proteinExistence type="predicted"/>
<dbReference type="Proteomes" id="UP000824782">
    <property type="component" value="Unassembled WGS sequence"/>
</dbReference>
<accession>A0AAV6YVI7</accession>
<reference evidence="1" key="1">
    <citation type="thesis" date="2020" institute="ProQuest LLC" country="789 East Eisenhower Parkway, Ann Arbor, MI, USA">
        <title>Comparative Genomics and Chromosome Evolution.</title>
        <authorList>
            <person name="Mudd A.B."/>
        </authorList>
    </citation>
    <scope>NUCLEOTIDE SEQUENCE</scope>
    <source>
        <strain evidence="1">237g6f4</strain>
        <tissue evidence="1">Blood</tissue>
    </source>
</reference>
<evidence type="ECO:0000313" key="2">
    <source>
        <dbReference type="Proteomes" id="UP000824782"/>
    </source>
</evidence>
<dbReference type="AlphaFoldDB" id="A0AAV6YVI7"/>
<sequence>MATHHMYNTTPRGFTLQIQVYCMIYHPHRLYSDIPACNLLDSKPCISARKLYDIENRRRKKNRRNRGIQIEFCNDLYVL</sequence>
<comment type="caution">
    <text evidence="1">The sequence shown here is derived from an EMBL/GenBank/DDBJ whole genome shotgun (WGS) entry which is preliminary data.</text>
</comment>